<protein>
    <submittedName>
        <fullName evidence="2">Uncharacterized protein</fullName>
    </submittedName>
</protein>
<gene>
    <name evidence="2" type="ORF">C5745_02540</name>
</gene>
<comment type="caution">
    <text evidence="2">The sequence shown here is derived from an EMBL/GenBank/DDBJ whole genome shotgun (WGS) entry which is preliminary data.</text>
</comment>
<name>A0A2S9J7X8_9SPHI</name>
<dbReference type="AlphaFoldDB" id="A0A2S9J7X8"/>
<keyword evidence="1" id="KW-1133">Transmembrane helix</keyword>
<dbReference type="Proteomes" id="UP000239711">
    <property type="component" value="Unassembled WGS sequence"/>
</dbReference>
<accession>A0A2S9J7X8</accession>
<reference evidence="2 3" key="1">
    <citation type="submission" date="2018-02" db="EMBL/GenBank/DDBJ databases">
        <title>The draft genome of Sphingobacterium sp. 5JN-11.</title>
        <authorList>
            <person name="Liu L."/>
            <person name="Li L."/>
            <person name="Liang L."/>
            <person name="Zhang X."/>
            <person name="Wang T."/>
        </authorList>
    </citation>
    <scope>NUCLEOTIDE SEQUENCE [LARGE SCALE GENOMIC DNA]</scope>
    <source>
        <strain evidence="2 3">5JN-11</strain>
    </source>
</reference>
<keyword evidence="3" id="KW-1185">Reference proteome</keyword>
<feature type="transmembrane region" description="Helical" evidence="1">
    <location>
        <begin position="38"/>
        <end position="58"/>
    </location>
</feature>
<keyword evidence="1" id="KW-0472">Membrane</keyword>
<evidence type="ECO:0000313" key="2">
    <source>
        <dbReference type="EMBL" id="PRD48839.1"/>
    </source>
</evidence>
<proteinExistence type="predicted"/>
<keyword evidence="1" id="KW-0812">Transmembrane</keyword>
<evidence type="ECO:0000256" key="1">
    <source>
        <dbReference type="SAM" id="Phobius"/>
    </source>
</evidence>
<evidence type="ECO:0000313" key="3">
    <source>
        <dbReference type="Proteomes" id="UP000239711"/>
    </source>
</evidence>
<organism evidence="2 3">
    <name type="scientific">Sphingobacterium haloxyli</name>
    <dbReference type="NCBI Taxonomy" id="2100533"/>
    <lineage>
        <taxon>Bacteria</taxon>
        <taxon>Pseudomonadati</taxon>
        <taxon>Bacteroidota</taxon>
        <taxon>Sphingobacteriia</taxon>
        <taxon>Sphingobacteriales</taxon>
        <taxon>Sphingobacteriaceae</taxon>
        <taxon>Sphingobacterium</taxon>
    </lineage>
</organism>
<sequence>MFEIIPLFSLLILLFGFSYMILALYLDTSFCNLKLRMMKGLTFRTWMFLLTGTILMGLSSCSKETVDNIGRDTALNIIRSNKWFDVVKTTTVAGQADVRVTLVGEGENMEFKSNGYAYVYGTEGETSSYSYSMPTSKKMVFDNVEYDIQENIIQTVAKFTLVNTAGNITTKIEFRRR</sequence>
<dbReference type="EMBL" id="PVBQ01000002">
    <property type="protein sequence ID" value="PRD48839.1"/>
    <property type="molecule type" value="Genomic_DNA"/>
</dbReference>
<feature type="transmembrane region" description="Helical" evidence="1">
    <location>
        <begin position="6"/>
        <end position="26"/>
    </location>
</feature>